<keyword evidence="3" id="KW-0732">Signal</keyword>
<feature type="transmembrane region" description="Helical" evidence="2">
    <location>
        <begin position="551"/>
        <end position="570"/>
    </location>
</feature>
<feature type="transmembrane region" description="Helical" evidence="2">
    <location>
        <begin position="510"/>
        <end position="531"/>
    </location>
</feature>
<evidence type="ECO:0000256" key="1">
    <source>
        <dbReference type="SAM" id="MobiDB-lite"/>
    </source>
</evidence>
<keyword evidence="2" id="KW-0472">Membrane</keyword>
<feature type="transmembrane region" description="Helical" evidence="2">
    <location>
        <begin position="754"/>
        <end position="773"/>
    </location>
</feature>
<feature type="transmembrane region" description="Helical" evidence="2">
    <location>
        <begin position="460"/>
        <end position="479"/>
    </location>
</feature>
<dbReference type="InterPro" id="IPR016177">
    <property type="entry name" value="DNA-bd_dom_sf"/>
</dbReference>
<feature type="transmembrane region" description="Helical" evidence="2">
    <location>
        <begin position="421"/>
        <end position="440"/>
    </location>
</feature>
<evidence type="ECO:0000256" key="3">
    <source>
        <dbReference type="SAM" id="SignalP"/>
    </source>
</evidence>
<accession>A0A1Q9F6I5</accession>
<dbReference type="AlphaFoldDB" id="A0A1Q9F6I5"/>
<dbReference type="SUPFAM" id="SSF54171">
    <property type="entry name" value="DNA-binding domain"/>
    <property type="match status" value="1"/>
</dbReference>
<dbReference type="OrthoDB" id="428727at2759"/>
<feature type="signal peptide" evidence="3">
    <location>
        <begin position="1"/>
        <end position="23"/>
    </location>
</feature>
<proteinExistence type="predicted"/>
<sequence>MPGMQPPMAFVLRFCPLLAVALAHGGFQSAVRLEANMTLLPQSSWHLGGFCFGYANSDSGNDTKVGELWIHVQWDGKKPLEKNGPVVLAAFDASPESWGAVKDHWGEKSCEEKLQAATWVRKLGQFQYWFRVDVHQETYARDWHFALLTCGPATEVEQANMVLSVEAVDGALAVFEPDMAFDDSSCPAVAVPDWWETALRDTRFWIALVGVVLFGCCAAVLCFELRHVRAERARRRDAAAKSKDAAFARAAGAGLHNPSSQDAPKSEARSLSIAADPSRTLCSEEETGAADQGDIEAGPLPPETSQMRKATLEQRFLDRNSALSDLLQLKASFLRFYTLPHEGGLHIDEVQEEAWEWRSTASGFQSKQVLEFVATFDGHGGYGKVVVAQRRTVGLPEPLLAGTAAMGKCCNDLGSSPTLQLFIIISLVVYVFLTLVNIVIDFLQEEYEIPHDILDPSLAALTLAIFVVFWITCCSRCCAPCFCGPEMPDVPAGCMCQQCGGNPAMMDCPFYIVFLLYSVAGSPDAAIDSILNDPEVSGDRAMEMVEFIDNFTWLRYLRFLLLGLALFGILQAIKKCRMMLNGECKSASAYGAPPSYGGAPPVAVGAPVTVPAVVQATVVQESNQDRDRRRQCQVAEFNWWVFRIATSDLKLTALSGMVRTELSELVIPSAKVARGRPSASERAAADLADQVHVLLLAAGGHAKRKAVARSVSCFCVFKGASASGLSPPSTESSKWHRLFLENLKSSQRTLGMKCLLEYAGLGTFPGLGVDLILVWPLLFLAWVVMMRNFLCLGRWCLRDRQAERASQQLFFATRASCSRPKKAGSHQSRFNGVYWYRWRQRFRVSVWFQGRSHFAGYFSNDTEAACASDAKLRAICTDPVRLKKSLNFPTNEEASYEEPLSQMRSRGLKKNSKNCAKGVESFQRLQNLFSKCPQASEFEIVNVPSQSRVDALFQPRGSKSGGLPLQLKSSSCRNTNRGEYYAFQHTSGYDGMLLVLIALDHDMIWMVPGRDVSQKSLTVRLGSERDTAWRASYPELALVEYFKKGRLPHMSLEHALLQCSGNHIVEEHAHAQLASVLGSVGLRLHRPASVSDTVDSVLSWQENEWHVQEKAAHVQASGKYKANLRKHGGCLGTLAYESADFDILTISLLDVSDRLVGLYLFPSCVLAKRKLVGGKAVQLHLYPPWSQPKRPAVAARHSWQLDHFVDLRSWKGKDFHLDPSSMESLTELLDKLLGKLQPRSLLDQRRALLFK</sequence>
<feature type="region of interest" description="Disordered" evidence="1">
    <location>
        <begin position="277"/>
        <end position="303"/>
    </location>
</feature>
<name>A0A1Q9F6I5_SYMMI</name>
<keyword evidence="2" id="KW-1133">Transmembrane helix</keyword>
<dbReference type="Gene3D" id="3.40.1350.140">
    <property type="entry name" value="MepB-like"/>
    <property type="match status" value="1"/>
</dbReference>
<dbReference type="EMBL" id="LSRX01000005">
    <property type="protein sequence ID" value="OLQ15242.1"/>
    <property type="molecule type" value="Genomic_DNA"/>
</dbReference>
<dbReference type="InterPro" id="IPR038231">
    <property type="entry name" value="MepB-like_sf"/>
</dbReference>
<evidence type="ECO:0000313" key="4">
    <source>
        <dbReference type="EMBL" id="OLQ15242.1"/>
    </source>
</evidence>
<feature type="chain" id="PRO_5013181070" evidence="3">
    <location>
        <begin position="24"/>
        <end position="1251"/>
    </location>
</feature>
<evidence type="ECO:0000313" key="5">
    <source>
        <dbReference type="Proteomes" id="UP000186817"/>
    </source>
</evidence>
<reference evidence="4 5" key="1">
    <citation type="submission" date="2016-02" db="EMBL/GenBank/DDBJ databases">
        <title>Genome analysis of coral dinoflagellate symbionts highlights evolutionary adaptations to a symbiotic lifestyle.</title>
        <authorList>
            <person name="Aranda M."/>
            <person name="Li Y."/>
            <person name="Liew Y.J."/>
            <person name="Baumgarten S."/>
            <person name="Simakov O."/>
            <person name="Wilson M."/>
            <person name="Piel J."/>
            <person name="Ashoor H."/>
            <person name="Bougouffa S."/>
            <person name="Bajic V.B."/>
            <person name="Ryu T."/>
            <person name="Ravasi T."/>
            <person name="Bayer T."/>
            <person name="Micklem G."/>
            <person name="Kim H."/>
            <person name="Bhak J."/>
            <person name="Lajeunesse T.C."/>
            <person name="Voolstra C.R."/>
        </authorList>
    </citation>
    <scope>NUCLEOTIDE SEQUENCE [LARGE SCALE GENOMIC DNA]</scope>
    <source>
        <strain evidence="4 5">CCMP2467</strain>
    </source>
</reference>
<gene>
    <name evidence="4" type="ORF">AK812_SmicGene547</name>
</gene>
<comment type="caution">
    <text evidence="4">The sequence shown here is derived from an EMBL/GenBank/DDBJ whole genome shotgun (WGS) entry which is preliminary data.</text>
</comment>
<dbReference type="GO" id="GO:0003677">
    <property type="term" value="F:DNA binding"/>
    <property type="evidence" value="ECO:0007669"/>
    <property type="project" value="InterPro"/>
</dbReference>
<protein>
    <submittedName>
        <fullName evidence="4">Uncharacterized protein</fullName>
    </submittedName>
</protein>
<evidence type="ECO:0000256" key="2">
    <source>
        <dbReference type="SAM" id="Phobius"/>
    </source>
</evidence>
<organism evidence="4 5">
    <name type="scientific">Symbiodinium microadriaticum</name>
    <name type="common">Dinoflagellate</name>
    <name type="synonym">Zooxanthella microadriatica</name>
    <dbReference type="NCBI Taxonomy" id="2951"/>
    <lineage>
        <taxon>Eukaryota</taxon>
        <taxon>Sar</taxon>
        <taxon>Alveolata</taxon>
        <taxon>Dinophyceae</taxon>
        <taxon>Suessiales</taxon>
        <taxon>Symbiodiniaceae</taxon>
        <taxon>Symbiodinium</taxon>
    </lineage>
</organism>
<keyword evidence="5" id="KW-1185">Reference proteome</keyword>
<feature type="transmembrane region" description="Helical" evidence="2">
    <location>
        <begin position="204"/>
        <end position="225"/>
    </location>
</feature>
<dbReference type="Proteomes" id="UP000186817">
    <property type="component" value="Unassembled WGS sequence"/>
</dbReference>
<keyword evidence="2" id="KW-0812">Transmembrane</keyword>